<keyword evidence="1" id="KW-0812">Transmembrane</keyword>
<sequence length="304" mass="32919">MSANVRGALFLCIAMACFSINDTLVKVALGSLTLGQIIFLRGMMATAMLVAVFHRSLRLEQLRLMRHPAVVLRTIGELTATFFYLISLIYLTVGFMTSIFQALPLAVTAGAALFFGEPVGWRRWLAVTVGFVGMLIIVRPGLEGFNVWSLATLASVFCSALRDLSTRNVPKQLSTAVLSTVTAFLVAIAGFIAIEPLGGWQPVSAEVLAIVFAAAVFLIAGYHYLIVAMREGEISFMAPFRYTGLLWATFLGFVVFGDIPDRYTIIGAAIVVGSGLYVIYRERITKRAMAVVKSTSTSVVPDGL</sequence>
<accession>A0ABW5DK83</accession>
<keyword evidence="1" id="KW-0472">Membrane</keyword>
<comment type="caution">
    <text evidence="3">The sequence shown here is derived from an EMBL/GenBank/DDBJ whole genome shotgun (WGS) entry which is preliminary data.</text>
</comment>
<dbReference type="PANTHER" id="PTHR22911">
    <property type="entry name" value="ACYL-MALONYL CONDENSING ENZYME-RELATED"/>
    <property type="match status" value="1"/>
</dbReference>
<feature type="transmembrane region" description="Helical" evidence="1">
    <location>
        <begin position="206"/>
        <end position="227"/>
    </location>
</feature>
<feature type="transmembrane region" description="Helical" evidence="1">
    <location>
        <begin position="123"/>
        <end position="139"/>
    </location>
</feature>
<dbReference type="InterPro" id="IPR000620">
    <property type="entry name" value="EamA_dom"/>
</dbReference>
<feature type="transmembrane region" description="Helical" evidence="1">
    <location>
        <begin position="239"/>
        <end position="257"/>
    </location>
</feature>
<evidence type="ECO:0000313" key="3">
    <source>
        <dbReference type="EMBL" id="MFD2260913.1"/>
    </source>
</evidence>
<reference evidence="4" key="1">
    <citation type="journal article" date="2019" name="Int. J. Syst. Evol. Microbiol.">
        <title>The Global Catalogue of Microorganisms (GCM) 10K type strain sequencing project: providing services to taxonomists for standard genome sequencing and annotation.</title>
        <authorList>
            <consortium name="The Broad Institute Genomics Platform"/>
            <consortium name="The Broad Institute Genome Sequencing Center for Infectious Disease"/>
            <person name="Wu L."/>
            <person name="Ma J."/>
        </authorList>
    </citation>
    <scope>NUCLEOTIDE SEQUENCE [LARGE SCALE GENOMIC DNA]</scope>
    <source>
        <strain evidence="4">KCTC 23707</strain>
    </source>
</reference>
<evidence type="ECO:0000259" key="2">
    <source>
        <dbReference type="Pfam" id="PF00892"/>
    </source>
</evidence>
<dbReference type="PANTHER" id="PTHR22911:SF103">
    <property type="entry name" value="BLR2811 PROTEIN"/>
    <property type="match status" value="1"/>
</dbReference>
<protein>
    <submittedName>
        <fullName evidence="3">DMT family transporter</fullName>
    </submittedName>
</protein>
<gene>
    <name evidence="3" type="ORF">ACFSMZ_14260</name>
</gene>
<feature type="transmembrane region" description="Helical" evidence="1">
    <location>
        <begin position="263"/>
        <end position="280"/>
    </location>
</feature>
<feature type="domain" description="EamA" evidence="2">
    <location>
        <begin position="6"/>
        <end position="138"/>
    </location>
</feature>
<feature type="transmembrane region" description="Helical" evidence="1">
    <location>
        <begin position="74"/>
        <end position="93"/>
    </location>
</feature>
<dbReference type="RefSeq" id="WP_345098184.1">
    <property type="nucleotide sequence ID" value="NZ_BAABGS010000012.1"/>
</dbReference>
<dbReference type="SUPFAM" id="SSF103481">
    <property type="entry name" value="Multidrug resistance efflux transporter EmrE"/>
    <property type="match status" value="2"/>
</dbReference>
<feature type="transmembrane region" description="Helical" evidence="1">
    <location>
        <begin position="29"/>
        <end position="53"/>
    </location>
</feature>
<proteinExistence type="predicted"/>
<evidence type="ECO:0000313" key="4">
    <source>
        <dbReference type="Proteomes" id="UP001597373"/>
    </source>
</evidence>
<organism evidence="3 4">
    <name type="scientific">Chelativorans composti</name>
    <dbReference type="NCBI Taxonomy" id="768533"/>
    <lineage>
        <taxon>Bacteria</taxon>
        <taxon>Pseudomonadati</taxon>
        <taxon>Pseudomonadota</taxon>
        <taxon>Alphaproteobacteria</taxon>
        <taxon>Hyphomicrobiales</taxon>
        <taxon>Phyllobacteriaceae</taxon>
        <taxon>Chelativorans</taxon>
    </lineage>
</organism>
<dbReference type="PROSITE" id="PS51257">
    <property type="entry name" value="PROKAR_LIPOPROTEIN"/>
    <property type="match status" value="1"/>
</dbReference>
<name>A0ABW5DK83_9HYPH</name>
<dbReference type="Pfam" id="PF00892">
    <property type="entry name" value="EamA"/>
    <property type="match status" value="2"/>
</dbReference>
<feature type="domain" description="EamA" evidence="2">
    <location>
        <begin position="148"/>
        <end position="274"/>
    </location>
</feature>
<keyword evidence="1" id="KW-1133">Transmembrane helix</keyword>
<dbReference type="InterPro" id="IPR037185">
    <property type="entry name" value="EmrE-like"/>
</dbReference>
<evidence type="ECO:0000256" key="1">
    <source>
        <dbReference type="SAM" id="Phobius"/>
    </source>
</evidence>
<dbReference type="EMBL" id="JBHUIR010000054">
    <property type="protein sequence ID" value="MFD2260913.1"/>
    <property type="molecule type" value="Genomic_DNA"/>
</dbReference>
<keyword evidence="4" id="KW-1185">Reference proteome</keyword>
<feature type="transmembrane region" description="Helical" evidence="1">
    <location>
        <begin position="173"/>
        <end position="194"/>
    </location>
</feature>
<dbReference type="Proteomes" id="UP001597373">
    <property type="component" value="Unassembled WGS sequence"/>
</dbReference>